<evidence type="ECO:0000256" key="1">
    <source>
        <dbReference type="ARBA" id="ARBA00004651"/>
    </source>
</evidence>
<feature type="transmembrane region" description="Helical" evidence="9">
    <location>
        <begin position="195"/>
        <end position="216"/>
    </location>
</feature>
<name>A0ABX7WZQ0_9GAMM</name>
<evidence type="ECO:0000256" key="8">
    <source>
        <dbReference type="ARBA" id="ARBA00023315"/>
    </source>
</evidence>
<dbReference type="Proteomes" id="UP000672027">
    <property type="component" value="Chromosome"/>
</dbReference>
<evidence type="ECO:0000256" key="2">
    <source>
        <dbReference type="ARBA" id="ARBA00010065"/>
    </source>
</evidence>
<evidence type="ECO:0000256" key="9">
    <source>
        <dbReference type="HAMAP-Rule" id="MF_01148"/>
    </source>
</evidence>
<evidence type="ECO:0000256" key="7">
    <source>
        <dbReference type="ARBA" id="ARBA00023136"/>
    </source>
</evidence>
<comment type="similarity">
    <text evidence="2 9">Belongs to the CN hydrolase family. Apolipoprotein N-acyltransferase subfamily.</text>
</comment>
<gene>
    <name evidence="9 11" type="primary">lnt</name>
    <name evidence="11" type="ORF">J8380_11515</name>
</gene>
<dbReference type="PANTHER" id="PTHR38686">
    <property type="entry name" value="APOLIPOPROTEIN N-ACYLTRANSFERASE"/>
    <property type="match status" value="1"/>
</dbReference>
<evidence type="ECO:0000259" key="10">
    <source>
        <dbReference type="PROSITE" id="PS50263"/>
    </source>
</evidence>
<comment type="subcellular location">
    <subcellularLocation>
        <location evidence="1 9">Cell membrane</location>
        <topology evidence="1 9">Multi-pass membrane protein</topology>
    </subcellularLocation>
</comment>
<dbReference type="RefSeq" id="WP_210225776.1">
    <property type="nucleotide sequence ID" value="NZ_CP072800.1"/>
</dbReference>
<keyword evidence="12" id="KW-1185">Reference proteome</keyword>
<keyword evidence="3 9" id="KW-1003">Cell membrane</keyword>
<keyword evidence="6 9" id="KW-1133">Transmembrane helix</keyword>
<keyword evidence="5 9" id="KW-0812">Transmembrane</keyword>
<feature type="transmembrane region" description="Helical" evidence="9">
    <location>
        <begin position="59"/>
        <end position="82"/>
    </location>
</feature>
<dbReference type="PANTHER" id="PTHR38686:SF1">
    <property type="entry name" value="APOLIPOPROTEIN N-ACYLTRANSFERASE"/>
    <property type="match status" value="1"/>
</dbReference>
<proteinExistence type="inferred from homology"/>
<dbReference type="HAMAP" id="MF_01148">
    <property type="entry name" value="Lnt"/>
    <property type="match status" value="1"/>
</dbReference>
<dbReference type="Pfam" id="PF20154">
    <property type="entry name" value="LNT_N"/>
    <property type="match status" value="1"/>
</dbReference>
<evidence type="ECO:0000256" key="4">
    <source>
        <dbReference type="ARBA" id="ARBA00022679"/>
    </source>
</evidence>
<feature type="transmembrane region" description="Helical" evidence="9">
    <location>
        <begin position="88"/>
        <end position="108"/>
    </location>
</feature>
<keyword evidence="8 9" id="KW-0012">Acyltransferase</keyword>
<feature type="domain" description="CN hydrolase" evidence="10">
    <location>
        <begin position="229"/>
        <end position="482"/>
    </location>
</feature>
<keyword evidence="7 9" id="KW-0472">Membrane</keyword>
<keyword evidence="4 9" id="KW-0808">Transferase</keyword>
<dbReference type="SUPFAM" id="SSF56317">
    <property type="entry name" value="Carbon-nitrogen hydrolase"/>
    <property type="match status" value="1"/>
</dbReference>
<evidence type="ECO:0000256" key="5">
    <source>
        <dbReference type="ARBA" id="ARBA00022692"/>
    </source>
</evidence>
<comment type="catalytic activity">
    <reaction evidence="9">
        <text>N-terminal S-1,2-diacyl-sn-glyceryl-L-cysteinyl-[lipoprotein] + a glycerophospholipid = N-acyl-S-1,2-diacyl-sn-glyceryl-L-cysteinyl-[lipoprotein] + a 2-acyl-sn-glycero-3-phospholipid + H(+)</text>
        <dbReference type="Rhea" id="RHEA:48228"/>
        <dbReference type="Rhea" id="RHEA-COMP:14681"/>
        <dbReference type="Rhea" id="RHEA-COMP:14684"/>
        <dbReference type="ChEBI" id="CHEBI:15378"/>
        <dbReference type="ChEBI" id="CHEBI:136912"/>
        <dbReference type="ChEBI" id="CHEBI:140656"/>
        <dbReference type="ChEBI" id="CHEBI:140657"/>
        <dbReference type="ChEBI" id="CHEBI:140660"/>
        <dbReference type="EC" id="2.3.1.269"/>
    </reaction>
</comment>
<feature type="transmembrane region" description="Helical" evidence="9">
    <location>
        <begin position="120"/>
        <end position="143"/>
    </location>
</feature>
<comment type="pathway">
    <text evidence="9">Protein modification; lipoprotein biosynthesis (N-acyl transfer).</text>
</comment>
<dbReference type="InterPro" id="IPR004563">
    <property type="entry name" value="Apolipo_AcylTrfase"/>
</dbReference>
<dbReference type="InterPro" id="IPR045378">
    <property type="entry name" value="LNT_N"/>
</dbReference>
<dbReference type="InterPro" id="IPR003010">
    <property type="entry name" value="C-N_Hydrolase"/>
</dbReference>
<reference evidence="11 12" key="1">
    <citation type="submission" date="2021-04" db="EMBL/GenBank/DDBJ databases">
        <title>Genomics, taxonomy and metabolism of representatives of sulfur bacteria of the genus Thiothrix: Thiothrix fructosivorans QT, Thiothrix unzii A1T and three new species, Thiothrix subterranea sp. nov., Thiothrix litoralis sp. nov. and 'Candidatus Thiothrix anitrata' sp. nov.</title>
        <authorList>
            <person name="Ravin N.V."/>
            <person name="Smolyakov D."/>
            <person name="Rudenko T.S."/>
            <person name="Mardanov A.V."/>
            <person name="Beletsky A.V."/>
            <person name="Markov N.D."/>
            <person name="Fomenkov A.I."/>
            <person name="Roberts R.J."/>
            <person name="Karnachuk O.V."/>
            <person name="Novikov A."/>
            <person name="Grabovich M.Y."/>
        </authorList>
    </citation>
    <scope>NUCLEOTIDE SEQUENCE [LARGE SCALE GENOMIC DNA]</scope>
    <source>
        <strain evidence="11 12">A52</strain>
    </source>
</reference>
<evidence type="ECO:0000256" key="6">
    <source>
        <dbReference type="ARBA" id="ARBA00022989"/>
    </source>
</evidence>
<protein>
    <recommendedName>
        <fullName evidence="9">Apolipoprotein N-acyltransferase</fullName>
        <shortName evidence="9">ALP N-acyltransferase</shortName>
        <ecNumber evidence="9">2.3.1.269</ecNumber>
    </recommendedName>
</protein>
<organism evidence="11 12">
    <name type="scientific">Candidatus Thiothrix anitrata</name>
    <dbReference type="NCBI Taxonomy" id="2823902"/>
    <lineage>
        <taxon>Bacteria</taxon>
        <taxon>Pseudomonadati</taxon>
        <taxon>Pseudomonadota</taxon>
        <taxon>Gammaproteobacteria</taxon>
        <taxon>Thiotrichales</taxon>
        <taxon>Thiotrichaceae</taxon>
        <taxon>Thiothrix</taxon>
    </lineage>
</organism>
<accession>A0ABX7WZQ0</accession>
<dbReference type="Gene3D" id="3.60.110.10">
    <property type="entry name" value="Carbon-nitrogen hydrolase"/>
    <property type="match status" value="1"/>
</dbReference>
<feature type="transmembrane region" description="Helical" evidence="9">
    <location>
        <begin position="163"/>
        <end position="188"/>
    </location>
</feature>
<dbReference type="CDD" id="cd07571">
    <property type="entry name" value="ALP_N-acyl_transferase"/>
    <property type="match status" value="1"/>
</dbReference>
<evidence type="ECO:0000313" key="11">
    <source>
        <dbReference type="EMBL" id="QTR48906.1"/>
    </source>
</evidence>
<evidence type="ECO:0000313" key="12">
    <source>
        <dbReference type="Proteomes" id="UP000672027"/>
    </source>
</evidence>
<feature type="transmembrane region" description="Helical" evidence="9">
    <location>
        <begin position="12"/>
        <end position="28"/>
    </location>
</feature>
<dbReference type="InterPro" id="IPR036526">
    <property type="entry name" value="C-N_Hydrolase_sf"/>
</dbReference>
<feature type="transmembrane region" description="Helical" evidence="9">
    <location>
        <begin position="491"/>
        <end position="511"/>
    </location>
</feature>
<evidence type="ECO:0000256" key="3">
    <source>
        <dbReference type="ARBA" id="ARBA00022475"/>
    </source>
</evidence>
<dbReference type="NCBIfam" id="TIGR00546">
    <property type="entry name" value="lnt"/>
    <property type="match status" value="1"/>
</dbReference>
<dbReference type="Pfam" id="PF00795">
    <property type="entry name" value="CN_hydrolase"/>
    <property type="match status" value="1"/>
</dbReference>
<comment type="function">
    <text evidence="9">Catalyzes the phospholipid dependent N-acylation of the N-terminal cysteine of apolipoprotein, the last step in lipoprotein maturation.</text>
</comment>
<dbReference type="EMBL" id="CP072800">
    <property type="protein sequence ID" value="QTR48906.1"/>
    <property type="molecule type" value="Genomic_DNA"/>
</dbReference>
<sequence>MLSFHDSLKKVDYLLALLAGASMVLAFAPFELRAFAWFAPAVLFWLSLKNISRGQRLRLAWVFGIGLFAGGAHWIYVSIHFFGGANSFIAALMVLLFVLFVSLPLMLFGWLTSYTQHLPVVWRLLGIFPAAWVLTEWFRGWILTGFPWLQLGITQVDTWLVNYAPITGVLGVSWLVALGAGIILVLVLGSVRERVLVTVLALVMAGGGYGLGLVHWTKAAGEPLYVSMLQGNVDQLSKWDAAFRNENVQAYLDLMDQDKYPDVAQSHLVIWPETALSDYFHFSKDDVMLPLQQWAKDAEAELLVGGFFHDAETESVYNAIMAIGGKYDVETSLKTADGVYGKRHLVPFSEYIPLLDYLRFLENIVKLPYDNVTPWKGGHTLTVAGQPMRMSVCYEDAYAEEMIEGLPEATMLVNVSNDGWFTGSIEPQQHAELARMRAVETGRFLLRATNNGVSAIINEKGQVLNTMPQYQSGVVSGYAMPLSGATPYVEVGNWLVIVTMLLLFLIPLVGFRGKFV</sequence>
<dbReference type="EC" id="2.3.1.269" evidence="9"/>
<dbReference type="PROSITE" id="PS50263">
    <property type="entry name" value="CN_HYDROLASE"/>
    <property type="match status" value="1"/>
</dbReference>